<evidence type="ECO:0000256" key="8">
    <source>
        <dbReference type="SAM" id="Phobius"/>
    </source>
</evidence>
<reference evidence="9" key="1">
    <citation type="submission" date="2018-09" db="EMBL/GenBank/DDBJ databases">
        <authorList>
            <consortium name="PulseNet: The National Subtyping Network for Foodborne Disease Surveillance"/>
            <person name="Tarr C.L."/>
            <person name="Trees E."/>
            <person name="Katz L.S."/>
            <person name="Carleton-Romer H.A."/>
            <person name="Stroika S."/>
            <person name="Kucerova Z."/>
            <person name="Roache K.F."/>
            <person name="Sabol A.L."/>
            <person name="Besser J."/>
            <person name="Gerner-Smidt P."/>
        </authorList>
    </citation>
    <scope>NUCLEOTIDE SEQUENCE</scope>
    <source>
        <strain evidence="9">PNUSAS055524</strain>
    </source>
</reference>
<evidence type="ECO:0000313" key="9">
    <source>
        <dbReference type="EMBL" id="EAN0780982.1"/>
    </source>
</evidence>
<dbReference type="PANTHER" id="PTHR34979">
    <property type="entry name" value="INNER MEMBRANE PROTEIN YGAZ"/>
    <property type="match status" value="1"/>
</dbReference>
<evidence type="ECO:0000256" key="5">
    <source>
        <dbReference type="ARBA" id="ARBA00022692"/>
    </source>
</evidence>
<sequence length="238" mass="26088">MKNNLLHFKSGINDCLPTIFGYWSIGFAAGAIGSISGFSLTDIILLSAFLYAGSAQFLFYSLYASGAGIAAILVAVLLVNIRYLLMSSYMARFFSGASIIEKFISGMLLTDETFGVAVQKSNKNNEIKFWWMLGLNLSAYINWVISNIIGAIFANFIPYSFSQKLGFSLTAMFIGLLALNFFSSNRKGLELTAIIIAFLLIILLNTITNFDSNLLVIISTIISATVCAIILRVNKNEQ</sequence>
<accession>A0A5T3A599</accession>
<dbReference type="InterPro" id="IPR011606">
    <property type="entry name" value="Brnchd-chn_aa_trnsp_permease"/>
</dbReference>
<dbReference type="EMBL" id="AACWZC010000001">
    <property type="protein sequence ID" value="EAN0780982.1"/>
    <property type="molecule type" value="Genomic_DNA"/>
</dbReference>
<feature type="transmembrane region" description="Helical" evidence="8">
    <location>
        <begin position="214"/>
        <end position="233"/>
    </location>
</feature>
<keyword evidence="3" id="KW-0813">Transport</keyword>
<feature type="transmembrane region" description="Helical" evidence="8">
    <location>
        <begin position="189"/>
        <end position="208"/>
    </location>
</feature>
<name>A0A5T3A599_SALER</name>
<evidence type="ECO:0000256" key="4">
    <source>
        <dbReference type="ARBA" id="ARBA00022475"/>
    </source>
</evidence>
<evidence type="ECO:0000256" key="3">
    <source>
        <dbReference type="ARBA" id="ARBA00022448"/>
    </source>
</evidence>
<keyword evidence="6 8" id="KW-1133">Transmembrane helix</keyword>
<dbReference type="PANTHER" id="PTHR34979:SF1">
    <property type="entry name" value="INNER MEMBRANE PROTEIN YGAZ"/>
    <property type="match status" value="1"/>
</dbReference>
<comment type="caution">
    <text evidence="9">The sequence shown here is derived from an EMBL/GenBank/DDBJ whole genome shotgun (WGS) entry which is preliminary data.</text>
</comment>
<organism evidence="9">
    <name type="scientific">Salmonella enterica</name>
    <name type="common">Salmonella choleraesuis</name>
    <dbReference type="NCBI Taxonomy" id="28901"/>
    <lineage>
        <taxon>Bacteria</taxon>
        <taxon>Pseudomonadati</taxon>
        <taxon>Pseudomonadota</taxon>
        <taxon>Gammaproteobacteria</taxon>
        <taxon>Enterobacterales</taxon>
        <taxon>Enterobacteriaceae</taxon>
        <taxon>Salmonella</taxon>
    </lineage>
</organism>
<gene>
    <name evidence="9" type="ORF">D7B10_01535</name>
</gene>
<feature type="transmembrane region" description="Helical" evidence="8">
    <location>
        <begin position="20"/>
        <end position="51"/>
    </location>
</feature>
<evidence type="ECO:0000256" key="6">
    <source>
        <dbReference type="ARBA" id="ARBA00022989"/>
    </source>
</evidence>
<protein>
    <submittedName>
        <fullName evidence="9">Branched-chain amino acid ABC transporter permease</fullName>
    </submittedName>
</protein>
<feature type="transmembrane region" description="Helical" evidence="8">
    <location>
        <begin position="129"/>
        <end position="153"/>
    </location>
</feature>
<proteinExistence type="inferred from homology"/>
<keyword evidence="5 8" id="KW-0812">Transmembrane</keyword>
<feature type="transmembrane region" description="Helical" evidence="8">
    <location>
        <begin position="57"/>
        <end position="85"/>
    </location>
</feature>
<dbReference type="AlphaFoldDB" id="A0A5T3A599"/>
<dbReference type="Pfam" id="PF03591">
    <property type="entry name" value="AzlC"/>
    <property type="match status" value="1"/>
</dbReference>
<dbReference type="GO" id="GO:0005886">
    <property type="term" value="C:plasma membrane"/>
    <property type="evidence" value="ECO:0007669"/>
    <property type="project" value="UniProtKB-SubCell"/>
</dbReference>
<dbReference type="GO" id="GO:1903785">
    <property type="term" value="P:L-valine transmembrane transport"/>
    <property type="evidence" value="ECO:0007669"/>
    <property type="project" value="TreeGrafter"/>
</dbReference>
<evidence type="ECO:0000256" key="7">
    <source>
        <dbReference type="ARBA" id="ARBA00023136"/>
    </source>
</evidence>
<keyword evidence="4" id="KW-1003">Cell membrane</keyword>
<evidence type="ECO:0000256" key="1">
    <source>
        <dbReference type="ARBA" id="ARBA00004651"/>
    </source>
</evidence>
<keyword evidence="7 8" id="KW-0472">Membrane</keyword>
<comment type="subcellular location">
    <subcellularLocation>
        <location evidence="1">Cell membrane</location>
        <topology evidence="1">Multi-pass membrane protein</topology>
    </subcellularLocation>
</comment>
<evidence type="ECO:0000256" key="2">
    <source>
        <dbReference type="ARBA" id="ARBA00010735"/>
    </source>
</evidence>
<comment type="similarity">
    <text evidence="2">Belongs to the AzlC family.</text>
</comment>
<feature type="transmembrane region" description="Helical" evidence="8">
    <location>
        <begin position="165"/>
        <end position="182"/>
    </location>
</feature>